<protein>
    <recommendedName>
        <fullName evidence="4">BTB domain-containing protein</fullName>
    </recommendedName>
</protein>
<dbReference type="Gene3D" id="3.30.710.10">
    <property type="entry name" value="Potassium Channel Kv1.1, Chain A"/>
    <property type="match status" value="1"/>
</dbReference>
<dbReference type="PANTHER" id="PTHR46710">
    <property type="entry name" value="ARM REPEAT PROTEIN INTERACTING WITH ABF2"/>
    <property type="match status" value="1"/>
</dbReference>
<evidence type="ECO:0000256" key="1">
    <source>
        <dbReference type="ARBA" id="ARBA00004906"/>
    </source>
</evidence>
<dbReference type="Pfam" id="PF00514">
    <property type="entry name" value="Arm"/>
    <property type="match status" value="3"/>
</dbReference>
<evidence type="ECO:0000256" key="2">
    <source>
        <dbReference type="PROSITE-ProRule" id="PRU00259"/>
    </source>
</evidence>
<dbReference type="Proteomes" id="UP001244341">
    <property type="component" value="Chromosome 8b"/>
</dbReference>
<feature type="region of interest" description="Disordered" evidence="3">
    <location>
        <begin position="152"/>
        <end position="172"/>
    </location>
</feature>
<dbReference type="InterPro" id="IPR011333">
    <property type="entry name" value="SKP1/BTB/POZ_sf"/>
</dbReference>
<dbReference type="PANTHER" id="PTHR46710:SF1">
    <property type="entry name" value="ARM REPEAT PROTEIN INTERACTING WITH ABF2"/>
    <property type="match status" value="1"/>
</dbReference>
<dbReference type="InterPro" id="IPR000225">
    <property type="entry name" value="Armadillo"/>
</dbReference>
<comment type="pathway">
    <text evidence="1">Protein modification; protein ubiquitination.</text>
</comment>
<evidence type="ECO:0000313" key="6">
    <source>
        <dbReference type="Proteomes" id="UP001244341"/>
    </source>
</evidence>
<name>A0ABY8UAW0_TETOB</name>
<feature type="domain" description="BTB" evidence="4">
    <location>
        <begin position="586"/>
        <end position="653"/>
    </location>
</feature>
<dbReference type="Pfam" id="PF00651">
    <property type="entry name" value="BTB"/>
    <property type="match status" value="1"/>
</dbReference>
<proteinExistence type="predicted"/>
<gene>
    <name evidence="5" type="ORF">OEZ85_014342</name>
</gene>
<feature type="repeat" description="ARM" evidence="2">
    <location>
        <begin position="371"/>
        <end position="413"/>
    </location>
</feature>
<feature type="region of interest" description="Disordered" evidence="3">
    <location>
        <begin position="1"/>
        <end position="30"/>
    </location>
</feature>
<dbReference type="EMBL" id="CP126215">
    <property type="protein sequence ID" value="WIA17507.1"/>
    <property type="molecule type" value="Genomic_DNA"/>
</dbReference>
<dbReference type="PROSITE" id="PS50176">
    <property type="entry name" value="ARM_REPEAT"/>
    <property type="match status" value="4"/>
</dbReference>
<organism evidence="5 6">
    <name type="scientific">Tetradesmus obliquus</name>
    <name type="common">Green alga</name>
    <name type="synonym">Acutodesmus obliquus</name>
    <dbReference type="NCBI Taxonomy" id="3088"/>
    <lineage>
        <taxon>Eukaryota</taxon>
        <taxon>Viridiplantae</taxon>
        <taxon>Chlorophyta</taxon>
        <taxon>core chlorophytes</taxon>
        <taxon>Chlorophyceae</taxon>
        <taxon>CS clade</taxon>
        <taxon>Sphaeropleales</taxon>
        <taxon>Scenedesmaceae</taxon>
        <taxon>Tetradesmus</taxon>
    </lineage>
</organism>
<dbReference type="Gene3D" id="1.25.10.10">
    <property type="entry name" value="Leucine-rich Repeat Variant"/>
    <property type="match status" value="3"/>
</dbReference>
<dbReference type="CDD" id="cd14733">
    <property type="entry name" value="BACK"/>
    <property type="match status" value="1"/>
</dbReference>
<keyword evidence="6" id="KW-1185">Reference proteome</keyword>
<dbReference type="InterPro" id="IPR011989">
    <property type="entry name" value="ARM-like"/>
</dbReference>
<dbReference type="Pfam" id="PF13896">
    <property type="entry name" value="Glyco_transf_49"/>
    <property type="match status" value="1"/>
</dbReference>
<dbReference type="InterPro" id="IPR016024">
    <property type="entry name" value="ARM-type_fold"/>
</dbReference>
<reference evidence="5 6" key="1">
    <citation type="submission" date="2023-05" db="EMBL/GenBank/DDBJ databases">
        <title>A 100% complete, gapless, phased diploid assembly of the Scenedesmus obliquus UTEX 3031 genome.</title>
        <authorList>
            <person name="Biondi T.C."/>
            <person name="Hanschen E.R."/>
            <person name="Kwon T."/>
            <person name="Eng W."/>
            <person name="Kruse C.P.S."/>
            <person name="Koehler S.I."/>
            <person name="Kunde Y."/>
            <person name="Gleasner C.D."/>
            <person name="You Mak K.T."/>
            <person name="Polle J."/>
            <person name="Hovde B.T."/>
            <person name="Starkenburg S.R."/>
        </authorList>
    </citation>
    <scope>NUCLEOTIDE SEQUENCE [LARGE SCALE GENOMIC DNA]</scope>
    <source>
        <strain evidence="5 6">DOE0152z</strain>
    </source>
</reference>
<evidence type="ECO:0000256" key="3">
    <source>
        <dbReference type="SAM" id="MobiDB-lite"/>
    </source>
</evidence>
<feature type="repeat" description="ARM" evidence="2">
    <location>
        <begin position="241"/>
        <end position="283"/>
    </location>
</feature>
<dbReference type="PROSITE" id="PS50097">
    <property type="entry name" value="BTB"/>
    <property type="match status" value="1"/>
</dbReference>
<dbReference type="SUPFAM" id="SSF48371">
    <property type="entry name" value="ARM repeat"/>
    <property type="match status" value="2"/>
</dbReference>
<feature type="compositionally biased region" description="Gly residues" evidence="3">
    <location>
        <begin position="159"/>
        <end position="172"/>
    </location>
</feature>
<feature type="compositionally biased region" description="Low complexity" evidence="3">
    <location>
        <begin position="18"/>
        <end position="30"/>
    </location>
</feature>
<sequence length="1191" mass="130260">MTSQTTRGHKRKLADNNSGPSPSREPSSSVVEAEVKSLIQTVRDLSSRPVEKIDRAALRKAAHALADYCKTDELVELIVQNGAVDAVVPLLTIADKAEPTVHQSFTEVRKEACFILGLLAVKPEYQHQIATAQALPGLVKLLQAHNISSPPARTASFGGASGGGNERSGSGGVARRAADAITNLAHENLEIKNMVRQDGGIAPLVRLLSSWDLKVQRAGAGALRTLAFKNDDNKRQIVDCGALPLLIQMLRSEDPGVHYEAVGVIGNLVHSSQDIKQRVLEEGALQPVINLLGSSCSESQREAALLLGQFATQTPNDDGPDYKSRIVQRGAVPPLIRMLSAPDTALKEMAAFALGRLAQNSHNQAGIVQGGGLPLLLELLESKHINLQHNAAFALYGISDNEDNIPCIIQVGGLQRLHDCGERLTVQASKDCVNKTIARIKQKLERDDKRVLNHVIYTMRSSDRSVQQAVAVSLAQLAPTGELKNIFVDKAGLDVLLELLTDRGATAKTLQDGAAALLELAKKVNATSPVEAQPQQPTKSVYLGEEYVNSKALGLLPHQIEFSKHDFIVIGMLPQGEEYVNSKTLADICFLVEGRPFYAHRIALLASSEAFRAMFNQGFRESEASSIDIPNISYETFTAMMRYIYVGSVEVEQELALPLLQASDQYLLEGLKRLCEAALAQSLSVENLVDVWQASEAYSAPQLAKRCVLFALEHCTEIIALDSAAAGGGAVAGSGSVCGSTPTGSSLVSQASASMQIGGAAAFAELMIRMVPALRLLPLKLWQSTKQPPQKALTIFTTLTKDRLDMLDAQCTSWPGPLAAVVYVPVLEKAQSVERPGKFTEDQLEEVRAARAAVQAVFNSVVYVPVLEKAASVERPGEFTEEQLEEVRAAQAAVQAVFDRAEAVNSSCVLTLLLSYEYVQPDMVKQLPVNSMRNHALLLAQTPLVSLLDVDLMASNTMAQALTDPQQVKELQDIIKGQQRFVVLPAFEPMPIKERFVENMSGAAMSVVLRQQQKVAAFAAANGKATLQGLMNAGLLQPFDKGASPFGHKETDFNRWLTCKEQRCPSYEIKPESERFEPWGVLDRHQALRNAPYDEVYRGYGKNKISNIWWLREQGFKLFVHGTAFIVHRAHATSNAKFAWRKERRERMPINTQKFDRAMEAMKEKRYAPKLHASTAACIQQELLRISRREQ</sequence>
<dbReference type="SMART" id="SM00185">
    <property type="entry name" value="ARM"/>
    <property type="match status" value="8"/>
</dbReference>
<feature type="repeat" description="ARM" evidence="2">
    <location>
        <begin position="330"/>
        <end position="372"/>
    </location>
</feature>
<accession>A0ABY8UAW0</accession>
<dbReference type="SUPFAM" id="SSF54695">
    <property type="entry name" value="POZ domain"/>
    <property type="match status" value="1"/>
</dbReference>
<evidence type="ECO:0000259" key="4">
    <source>
        <dbReference type="PROSITE" id="PS50097"/>
    </source>
</evidence>
<feature type="repeat" description="ARM" evidence="2">
    <location>
        <begin position="199"/>
        <end position="241"/>
    </location>
</feature>
<evidence type="ECO:0000313" key="5">
    <source>
        <dbReference type="EMBL" id="WIA17507.1"/>
    </source>
</evidence>
<dbReference type="InterPro" id="IPR000210">
    <property type="entry name" value="BTB/POZ_dom"/>
</dbReference>
<dbReference type="InterPro" id="IPR044282">
    <property type="entry name" value="ABAP1/ARIA"/>
</dbReference>
<dbReference type="SMART" id="SM00225">
    <property type="entry name" value="BTB"/>
    <property type="match status" value="1"/>
</dbReference>